<dbReference type="SMART" id="SM00437">
    <property type="entry name" value="TOP1Ac"/>
    <property type="match status" value="1"/>
</dbReference>
<dbReference type="SMART" id="SM00493">
    <property type="entry name" value="TOPRIM"/>
    <property type="match status" value="1"/>
</dbReference>
<dbReference type="InterPro" id="IPR034149">
    <property type="entry name" value="TOPRIM_TopoI"/>
</dbReference>
<feature type="domain" description="Topo IA-type catalytic" evidence="10">
    <location>
        <begin position="127"/>
        <end position="542"/>
    </location>
</feature>
<evidence type="ECO:0000259" key="9">
    <source>
        <dbReference type="PROSITE" id="PS50880"/>
    </source>
</evidence>
<organism evidence="11 12">
    <name type="scientific">Pseudothermotoga lettingae (strain ATCC BAA-301 / DSM 14385 / NBRC 107922 / TMO)</name>
    <name type="common">Thermotoga lettingae</name>
    <dbReference type="NCBI Taxonomy" id="416591"/>
    <lineage>
        <taxon>Bacteria</taxon>
        <taxon>Thermotogati</taxon>
        <taxon>Thermotogota</taxon>
        <taxon>Thermotogae</taxon>
        <taxon>Thermotogales</taxon>
        <taxon>Thermotogaceae</taxon>
        <taxon>Pseudothermotoga</taxon>
    </lineage>
</organism>
<dbReference type="Pfam" id="PF01131">
    <property type="entry name" value="Topoisom_bac"/>
    <property type="match status" value="1"/>
</dbReference>
<dbReference type="HOGENOM" id="CLU_002929_4_3_0"/>
<dbReference type="EMBL" id="CP000812">
    <property type="protein sequence ID" value="ABV32765.1"/>
    <property type="molecule type" value="Genomic_DNA"/>
</dbReference>
<keyword evidence="3" id="KW-0479">Metal-binding</keyword>
<feature type="site" description="Interaction with DNA" evidence="8">
    <location>
        <position position="474"/>
    </location>
</feature>
<dbReference type="PANTHER" id="PTHR42785">
    <property type="entry name" value="DNA TOPOISOMERASE, TYPE IA, CORE"/>
    <property type="match status" value="1"/>
</dbReference>
<dbReference type="InterPro" id="IPR000380">
    <property type="entry name" value="Topo_IA"/>
</dbReference>
<accession>A8F3N1</accession>
<feature type="site" description="Interaction with DNA" evidence="8">
    <location>
        <position position="293"/>
    </location>
</feature>
<dbReference type="PROSITE" id="PS52039">
    <property type="entry name" value="TOPO_IA_2"/>
    <property type="match status" value="1"/>
</dbReference>
<dbReference type="InterPro" id="IPR028612">
    <property type="entry name" value="Topoisom_1_IA"/>
</dbReference>
<dbReference type="InterPro" id="IPR023406">
    <property type="entry name" value="Topo_IA_AS"/>
</dbReference>
<dbReference type="RefSeq" id="WP_012002246.1">
    <property type="nucleotide sequence ID" value="NC_009828.1"/>
</dbReference>
<dbReference type="Gene3D" id="1.10.290.10">
    <property type="entry name" value="Topoisomerase I, domain 4"/>
    <property type="match status" value="1"/>
</dbReference>
<dbReference type="Gene3D" id="1.10.460.10">
    <property type="entry name" value="Topoisomerase I, domain 2"/>
    <property type="match status" value="1"/>
</dbReference>
<feature type="active site" description="O-(5'-phospho-DNA)-tyrosine intermediate" evidence="8">
    <location>
        <position position="291"/>
    </location>
</feature>
<feature type="domain" description="Toprim" evidence="9">
    <location>
        <begin position="3"/>
        <end position="112"/>
    </location>
</feature>
<dbReference type="STRING" id="416591.Tlet_0195"/>
<dbReference type="InterPro" id="IPR003602">
    <property type="entry name" value="Topo_IA_DNA-bd_dom"/>
</dbReference>
<keyword evidence="4" id="KW-0460">Magnesium</keyword>
<comment type="subunit">
    <text evidence="8">Monomer.</text>
</comment>
<feature type="region of interest" description="Interaction with DNA" evidence="8">
    <location>
        <begin position="161"/>
        <end position="166"/>
    </location>
</feature>
<dbReference type="eggNOG" id="COG0550">
    <property type="taxonomic scope" value="Bacteria"/>
</dbReference>
<dbReference type="GO" id="GO:0003677">
    <property type="term" value="F:DNA binding"/>
    <property type="evidence" value="ECO:0007669"/>
    <property type="project" value="UniProtKB-KW"/>
</dbReference>
<evidence type="ECO:0000256" key="1">
    <source>
        <dbReference type="ARBA" id="ARBA00000213"/>
    </source>
</evidence>
<evidence type="ECO:0000256" key="4">
    <source>
        <dbReference type="ARBA" id="ARBA00022842"/>
    </source>
</evidence>
<dbReference type="InterPro" id="IPR003601">
    <property type="entry name" value="Topo_IA_2"/>
</dbReference>
<gene>
    <name evidence="8" type="primary">topA</name>
    <name evidence="11" type="ordered locus">Tlet_0195</name>
</gene>
<comment type="function">
    <text evidence="8">Releases the supercoiling and torsional tension of DNA, which is introduced during the DNA replication and transcription, by transiently cleaving and rejoining one strand of the DNA duplex. Introduces a single-strand break via transesterification at a target site in duplex DNA. The scissile phosphodiester is attacked by the catalytic tyrosine of the enzyme, resulting in the formation of a DNA-(5'-phosphotyrosyl)-enzyme intermediate and the expulsion of a 3'-OH DNA strand. The free DNA strand then undergoes passage around the unbroken strand, thus removing DNA supercoils. Finally, in the religation step, the DNA 3'-OH attacks the covalent intermediate to expel the active-site tyrosine and restore the DNA phosphodiester backbone.</text>
</comment>
<dbReference type="Gene3D" id="2.70.20.10">
    <property type="entry name" value="Topoisomerase I, domain 3"/>
    <property type="match status" value="1"/>
</dbReference>
<reference evidence="11 12" key="2">
    <citation type="journal article" date="2009" name="Proc. Natl. Acad. Sci. U.S.A.">
        <title>On the chimeric nature, thermophilic origin, and phylogenetic placement of the Thermotogales.</title>
        <authorList>
            <person name="Zhaxybayeva O."/>
            <person name="Swithers K.S."/>
            <person name="Lapierre P."/>
            <person name="Fournier G.P."/>
            <person name="Bickhart D.M."/>
            <person name="DeBoy R.T."/>
            <person name="Nelson K.E."/>
            <person name="Nesbo C.L."/>
            <person name="Doolittle W.F."/>
            <person name="Gogarten J.P."/>
            <person name="Noll K.M."/>
        </authorList>
    </citation>
    <scope>NUCLEOTIDE SEQUENCE [LARGE SCALE GENOMIC DNA]</scope>
    <source>
        <strain evidence="12">ATCC BAA-301 / DSM 14385 / NBRC 107922 / TMO</strain>
    </source>
</reference>
<feature type="site" description="Interaction with DNA" evidence="8">
    <location>
        <position position="33"/>
    </location>
</feature>
<dbReference type="HAMAP" id="MF_00952">
    <property type="entry name" value="Topoisom_1_prok"/>
    <property type="match status" value="1"/>
</dbReference>
<dbReference type="PRINTS" id="PR00417">
    <property type="entry name" value="PRTPISMRASEI"/>
</dbReference>
<evidence type="ECO:0000256" key="3">
    <source>
        <dbReference type="ARBA" id="ARBA00022723"/>
    </source>
</evidence>
<dbReference type="AlphaFoldDB" id="A8F3N1"/>
<dbReference type="InterPro" id="IPR023405">
    <property type="entry name" value="Topo_IA_core_domain"/>
</dbReference>
<dbReference type="SMART" id="SM00436">
    <property type="entry name" value="TOP1Bc"/>
    <property type="match status" value="1"/>
</dbReference>
<feature type="site" description="Interaction with DNA" evidence="8">
    <location>
        <position position="141"/>
    </location>
</feature>
<comment type="catalytic activity">
    <reaction evidence="1 8">
        <text>ATP-independent breakage of single-stranded DNA, followed by passage and rejoining.</text>
        <dbReference type="EC" id="5.6.2.1"/>
    </reaction>
</comment>
<comment type="similarity">
    <text evidence="2 8">Belongs to the type IA topoisomerase family.</text>
</comment>
<dbReference type="InterPro" id="IPR005733">
    <property type="entry name" value="TopoI_bac-type"/>
</dbReference>
<dbReference type="InterPro" id="IPR013826">
    <property type="entry name" value="Topo_IA_cen_sub3"/>
</dbReference>
<feature type="site" description="Interaction with DNA" evidence="8">
    <location>
        <position position="153"/>
    </location>
</feature>
<dbReference type="Pfam" id="PF01751">
    <property type="entry name" value="Toprim"/>
    <property type="match status" value="1"/>
</dbReference>
<dbReference type="GO" id="GO:0003917">
    <property type="term" value="F:DNA topoisomerase type I (single strand cut, ATP-independent) activity"/>
    <property type="evidence" value="ECO:0007669"/>
    <property type="project" value="UniProtKB-UniRule"/>
</dbReference>
<dbReference type="CDD" id="cd00186">
    <property type="entry name" value="TOP1Ac"/>
    <property type="match status" value="1"/>
</dbReference>
<sequence length="722" mass="83656">MANKIIIVESPAKAKTIKEILKGEYDVLSSKGHVRDLPEKEFGVNIEKDFEPTFKIIYGKEKIVQELKKKAKNKQVLLGSDMDREGEAIAWHLADILGVANEKNRIIFNEITPQAIKNAVKEPRNIDMNKVHAQLARRILDRIVGYKISPLLWKMLKTSSSAGRVQSAALKIVCEREIQRHKFQPKKFWKVQGYIGSLKFYLTHIDGKKIDMQQIDEKLAKEIEKNVKVLKVIQIKTRKIQKKAPSPFITSTLQQEAANKLGFSVKKTMQIAQQLYEGIDTPKGHRAFITYMRTDSTRVSEIAKQKAIEFITDKFGKNYLGKKVRTEKAKQNVQDAHEAIRPVNIDLTPDQVEGDLGKDQYRLYKLIWERFMASQMADAIYEETTIQFQSDRYTFESKIERRIFDGFEIILKKDKEQEITIPSGEIRISKWQIEEDETKPPARYTEASMVRALEIRGIGRPSTYATIISTLLERKYVIKSSNQLIPTVMGFVVNHYLEKKFPEIVDLQFTAKMEEALDKIEQGQKDYKELLRDFYNDFSKYLDEAQQKWLSIDMNTNLECDCKSKYKLKVGRYGLYLLCENCSKTTSLALETPAVFYENTMYFTHQEKESIETVCPVCGGKLEQMSGRYGNYIKCQNCGKTYTGFARGKCPKCSAVVEKKISKNKRIFFKCTSDNCDFISWLEPSNETCPECSQRLYYKKYRSKEVLYCQNCKKTFQLKTKK</sequence>
<dbReference type="PROSITE" id="PS00396">
    <property type="entry name" value="TOPO_IA_1"/>
    <property type="match status" value="1"/>
</dbReference>
<evidence type="ECO:0000313" key="12">
    <source>
        <dbReference type="Proteomes" id="UP000002016"/>
    </source>
</evidence>
<dbReference type="OrthoDB" id="9804262at2"/>
<dbReference type="NCBIfam" id="TIGR01051">
    <property type="entry name" value="topA_bact"/>
    <property type="match status" value="1"/>
</dbReference>
<dbReference type="InterPro" id="IPR013825">
    <property type="entry name" value="Topo_IA_cen_sub2"/>
</dbReference>
<dbReference type="GO" id="GO:0046872">
    <property type="term" value="F:metal ion binding"/>
    <property type="evidence" value="ECO:0007669"/>
    <property type="project" value="UniProtKB-KW"/>
</dbReference>
<evidence type="ECO:0000259" key="10">
    <source>
        <dbReference type="PROSITE" id="PS52039"/>
    </source>
</evidence>
<dbReference type="SUPFAM" id="SSF56712">
    <property type="entry name" value="Prokaryotic type I DNA topoisomerase"/>
    <property type="match status" value="1"/>
</dbReference>
<evidence type="ECO:0000256" key="8">
    <source>
        <dbReference type="HAMAP-Rule" id="MF_00952"/>
    </source>
</evidence>
<dbReference type="InterPro" id="IPR006171">
    <property type="entry name" value="TOPRIM_dom"/>
</dbReference>
<protein>
    <recommendedName>
        <fullName evidence="8">DNA topoisomerase 1</fullName>
        <ecNumber evidence="8">5.6.2.1</ecNumber>
    </recommendedName>
    <alternativeName>
        <fullName evidence="8">DNA topoisomerase I</fullName>
    </alternativeName>
</protein>
<dbReference type="PROSITE" id="PS50880">
    <property type="entry name" value="TOPRIM"/>
    <property type="match status" value="1"/>
</dbReference>
<reference evidence="11 12" key="1">
    <citation type="submission" date="2007-08" db="EMBL/GenBank/DDBJ databases">
        <title>Complete sequence of Thermotoga lettingae TMO.</title>
        <authorList>
            <consortium name="US DOE Joint Genome Institute"/>
            <person name="Copeland A."/>
            <person name="Lucas S."/>
            <person name="Lapidus A."/>
            <person name="Barry K."/>
            <person name="Glavina del Rio T."/>
            <person name="Dalin E."/>
            <person name="Tice H."/>
            <person name="Pitluck S."/>
            <person name="Foster B."/>
            <person name="Bruce D."/>
            <person name="Schmutz J."/>
            <person name="Larimer F."/>
            <person name="Land M."/>
            <person name="Hauser L."/>
            <person name="Kyrpides N."/>
            <person name="Mikhailova N."/>
            <person name="Nelson K."/>
            <person name="Gogarten J.P."/>
            <person name="Noll K."/>
            <person name="Richardson P."/>
        </authorList>
    </citation>
    <scope>NUCLEOTIDE SEQUENCE [LARGE SCALE GENOMIC DNA]</scope>
    <source>
        <strain evidence="12">ATCC BAA-301 / DSM 14385 / NBRC 107922 / TMO</strain>
    </source>
</reference>
<keyword evidence="7 8" id="KW-0413">Isomerase</keyword>
<evidence type="ECO:0000256" key="5">
    <source>
        <dbReference type="ARBA" id="ARBA00023029"/>
    </source>
</evidence>
<dbReference type="Proteomes" id="UP000002016">
    <property type="component" value="Chromosome"/>
</dbReference>
<dbReference type="InterPro" id="IPR013824">
    <property type="entry name" value="Topo_IA_cen_sub1"/>
</dbReference>
<keyword evidence="5 8" id="KW-0799">Topoisomerase</keyword>
<dbReference type="PANTHER" id="PTHR42785:SF1">
    <property type="entry name" value="DNA TOPOISOMERASE"/>
    <property type="match status" value="1"/>
</dbReference>
<dbReference type="GO" id="GO:0006265">
    <property type="term" value="P:DNA topological change"/>
    <property type="evidence" value="ECO:0007669"/>
    <property type="project" value="UniProtKB-UniRule"/>
</dbReference>
<name>A8F3N1_PSELT</name>
<evidence type="ECO:0000256" key="7">
    <source>
        <dbReference type="ARBA" id="ARBA00023235"/>
    </source>
</evidence>
<feature type="site" description="Interaction with DNA" evidence="8">
    <location>
        <position position="137"/>
    </location>
</feature>
<proteinExistence type="inferred from homology"/>
<feature type="site" description="Interaction with DNA" evidence="8">
    <location>
        <position position="146"/>
    </location>
</feature>
<dbReference type="Gene3D" id="3.40.50.140">
    <property type="match status" value="1"/>
</dbReference>
<dbReference type="InterPro" id="IPR013497">
    <property type="entry name" value="Topo_IA_cen"/>
</dbReference>
<dbReference type="CDD" id="cd03363">
    <property type="entry name" value="TOPRIM_TopoIA_TopoI"/>
    <property type="match status" value="1"/>
</dbReference>
<evidence type="ECO:0000313" key="11">
    <source>
        <dbReference type="EMBL" id="ABV32765.1"/>
    </source>
</evidence>
<dbReference type="EC" id="5.6.2.1" evidence="8"/>
<keyword evidence="6 8" id="KW-0238">DNA-binding</keyword>
<dbReference type="KEGG" id="tle:Tlet_0195"/>
<feature type="site" description="Interaction with DNA" evidence="8">
    <location>
        <position position="138"/>
    </location>
</feature>
<keyword evidence="12" id="KW-1185">Reference proteome</keyword>
<evidence type="ECO:0000256" key="6">
    <source>
        <dbReference type="ARBA" id="ARBA00023125"/>
    </source>
</evidence>
<evidence type="ECO:0000256" key="2">
    <source>
        <dbReference type="ARBA" id="ARBA00009446"/>
    </source>
</evidence>